<dbReference type="AlphaFoldDB" id="A0A7C4W3Y0"/>
<protein>
    <recommendedName>
        <fullName evidence="2">tRNA pseudouridine(55) synthase</fullName>
        <ecNumber evidence="2">5.4.99.25</ecNumber>
    </recommendedName>
</protein>
<dbReference type="SUPFAM" id="SSF55120">
    <property type="entry name" value="Pseudouridine synthase"/>
    <property type="match status" value="1"/>
</dbReference>
<evidence type="ECO:0000259" key="5">
    <source>
        <dbReference type="Pfam" id="PF21238"/>
    </source>
</evidence>
<dbReference type="PANTHER" id="PTHR21568">
    <property type="entry name" value="TRNA PSEUDOURIDINE SYNTHASE PUS10"/>
    <property type="match status" value="1"/>
</dbReference>
<dbReference type="NCBIfam" id="TIGR01213">
    <property type="entry name" value="pseudo_Pus10arc"/>
    <property type="match status" value="1"/>
</dbReference>
<dbReference type="Pfam" id="PF22023">
    <property type="entry name" value="Pus10_THUMP_arc"/>
    <property type="match status" value="1"/>
</dbReference>
<comment type="similarity">
    <text evidence="1">Belongs to the pseudouridine synthase Pus10 family.</text>
</comment>
<evidence type="ECO:0000256" key="3">
    <source>
        <dbReference type="ARBA" id="ARBA00022694"/>
    </source>
</evidence>
<sequence>MITVCSRCRDRIGFGELGECLICCGSFEKIDDLISDILEDLNDYEYENFDVGVRLYGSSKAIELFLKEKFGIEDTLKDDFKIDFARRFSSRTGKLRKVNGDVRITINLEDLSYEIDVSSVYIYGRYIKRVRGLSQTRWICGYCEGRGCEKCNYTGKKYLSVEDLIITPAIEIFKAENAFLHGAGREDVDARMLGNGRPFVLEIAKPRRRKVDLRHLEEAINQYAKNKVVVKFFDYCDAKSVEIIKNAKFKKRYRVVVRFDKEIDRAELEEVLKKLETVITQRTPIRVLHRRADKVRKRKVYSAKLILHRGKVAVIEILSDSGLYIKEIVSGDEGRTKPSLSELLRVNARVEKLDVIEVLGGLEEILNTHVFKSLRG</sequence>
<dbReference type="GO" id="GO:0003723">
    <property type="term" value="F:RNA binding"/>
    <property type="evidence" value="ECO:0007669"/>
    <property type="project" value="InterPro"/>
</dbReference>
<evidence type="ECO:0000256" key="1">
    <source>
        <dbReference type="ARBA" id="ARBA00009652"/>
    </source>
</evidence>
<keyword evidence="3" id="KW-0819">tRNA processing</keyword>
<evidence type="ECO:0000256" key="4">
    <source>
        <dbReference type="ARBA" id="ARBA00023235"/>
    </source>
</evidence>
<gene>
    <name evidence="9" type="ORF">ENL48_04370</name>
    <name evidence="8" type="ORF">ENT89_04455</name>
    <name evidence="7" type="ORF">ENX77_01855</name>
</gene>
<feature type="domain" description="Pus10-like C-terminal" evidence="5">
    <location>
        <begin position="121"/>
        <end position="358"/>
    </location>
</feature>
<dbReference type="EC" id="5.4.99.25" evidence="2"/>
<organism evidence="8">
    <name type="scientific">Geoglobus ahangari</name>
    <dbReference type="NCBI Taxonomy" id="113653"/>
    <lineage>
        <taxon>Archaea</taxon>
        <taxon>Methanobacteriati</taxon>
        <taxon>Methanobacteriota</taxon>
        <taxon>Archaeoglobi</taxon>
        <taxon>Archaeoglobales</taxon>
        <taxon>Archaeoglobaceae</taxon>
        <taxon>Geoglobus</taxon>
    </lineage>
</organism>
<proteinExistence type="inferred from homology"/>
<evidence type="ECO:0000259" key="6">
    <source>
        <dbReference type="Pfam" id="PF22023"/>
    </source>
</evidence>
<dbReference type="PANTHER" id="PTHR21568:SF0">
    <property type="entry name" value="TRNA PSEUDOURIDINE SYNTHASE PUS10"/>
    <property type="match status" value="1"/>
</dbReference>
<dbReference type="EMBL" id="DTAK01000028">
    <property type="protein sequence ID" value="HGU59414.1"/>
    <property type="molecule type" value="Genomic_DNA"/>
</dbReference>
<evidence type="ECO:0000313" key="7">
    <source>
        <dbReference type="EMBL" id="HGE65862.1"/>
    </source>
</evidence>
<keyword evidence="4" id="KW-0413">Isomerase</keyword>
<dbReference type="InterPro" id="IPR055174">
    <property type="entry name" value="Pus10_THUMP_arc"/>
</dbReference>
<dbReference type="Pfam" id="PF21238">
    <property type="entry name" value="Pus10_C"/>
    <property type="match status" value="1"/>
</dbReference>
<feature type="domain" description="Pus10 THUMP" evidence="6">
    <location>
        <begin position="36"/>
        <end position="107"/>
    </location>
</feature>
<name>A0A7C4W3Y0_9EURY</name>
<dbReference type="GO" id="GO:0031119">
    <property type="term" value="P:tRNA pseudouridine synthesis"/>
    <property type="evidence" value="ECO:0007669"/>
    <property type="project" value="TreeGrafter"/>
</dbReference>
<dbReference type="InterPro" id="IPR039894">
    <property type="entry name" value="Pus10-like"/>
</dbReference>
<dbReference type="InterPro" id="IPR020103">
    <property type="entry name" value="PsdUridine_synth_cat_dom_sf"/>
</dbReference>
<dbReference type="Gene3D" id="3.30.70.2510">
    <property type="match status" value="1"/>
</dbReference>
<dbReference type="EMBL" id="DTPI01000008">
    <property type="protein sequence ID" value="HGE65862.1"/>
    <property type="molecule type" value="Genomic_DNA"/>
</dbReference>
<dbReference type="InterPro" id="IPR048741">
    <property type="entry name" value="Pus10-like_C"/>
</dbReference>
<evidence type="ECO:0000313" key="9">
    <source>
        <dbReference type="EMBL" id="HHF48406.1"/>
    </source>
</evidence>
<dbReference type="GO" id="GO:0160148">
    <property type="term" value="F:tRNA pseudouridine(55) synthase activity"/>
    <property type="evidence" value="ECO:0007669"/>
    <property type="project" value="UniProtKB-EC"/>
</dbReference>
<comment type="caution">
    <text evidence="8">The sequence shown here is derived from an EMBL/GenBank/DDBJ whole genome shotgun (WGS) entry which is preliminary data.</text>
</comment>
<dbReference type="FunFam" id="3.30.70.2510:FF:000001">
    <property type="entry name" value="tRNA pseudouridine synthase Pus10"/>
    <property type="match status" value="1"/>
</dbReference>
<accession>A0A7C4W3Y0</accession>
<evidence type="ECO:0000256" key="2">
    <source>
        <dbReference type="ARBA" id="ARBA00012787"/>
    </source>
</evidence>
<dbReference type="Gene3D" id="3.30.70.3190">
    <property type="match status" value="1"/>
</dbReference>
<evidence type="ECO:0000313" key="8">
    <source>
        <dbReference type="EMBL" id="HGU59414.1"/>
    </source>
</evidence>
<reference evidence="8" key="1">
    <citation type="journal article" date="2020" name="mSystems">
        <title>Genome- and Community-Level Interaction Insights into Carbon Utilization and Element Cycling Functions of Hydrothermarchaeota in Hydrothermal Sediment.</title>
        <authorList>
            <person name="Zhou Z."/>
            <person name="Liu Y."/>
            <person name="Xu W."/>
            <person name="Pan J."/>
            <person name="Luo Z.H."/>
            <person name="Li M."/>
        </authorList>
    </citation>
    <scope>NUCLEOTIDE SEQUENCE [LARGE SCALE GENOMIC DNA]</scope>
    <source>
        <strain evidence="9">SpSt-10</strain>
        <strain evidence="8">SpSt-62</strain>
        <strain evidence="7">SpSt-97</strain>
    </source>
</reference>
<dbReference type="EMBL" id="DRUC01000065">
    <property type="protein sequence ID" value="HHF48406.1"/>
    <property type="molecule type" value="Genomic_DNA"/>
</dbReference>